<gene>
    <name evidence="1" type="ORF">LMK00_06955</name>
</gene>
<reference evidence="1" key="1">
    <citation type="journal article" date="2022" name="Front. Microbiol.">
        <title>Feed Insects as a Reservoir of Granadaene-Producing Lactococci.</title>
        <authorList>
            <person name="Neuzil-Bunesova V."/>
            <person name="Ramirez Garcia A."/>
            <person name="Modrackova N."/>
            <person name="Makovska M."/>
            <person name="Sabolova M."/>
            <person name="Sproer C."/>
            <person name="Bunk B."/>
            <person name="Blom J."/>
            <person name="Schwab C."/>
        </authorList>
    </citation>
    <scope>NUCLEOTIDE SEQUENCE</scope>
    <source>
        <strain evidence="1">I4/6O</strain>
    </source>
</reference>
<name>A0A9Q9D5W7_9LACT</name>
<dbReference type="KEGG" id="lfo:LMK00_06955"/>
<sequence>MFYSEQRVVTDQEAIEIMHAAMREGVKMCITPTQDTLYYRGQKLIFTVLRAKNRVLIEYFA</sequence>
<dbReference type="Proteomes" id="UP001056730">
    <property type="component" value="Chromosome"/>
</dbReference>
<evidence type="ECO:0000313" key="2">
    <source>
        <dbReference type="Proteomes" id="UP001056730"/>
    </source>
</evidence>
<proteinExistence type="predicted"/>
<protein>
    <submittedName>
        <fullName evidence="1">Uncharacterized protein</fullName>
    </submittedName>
</protein>
<dbReference type="EMBL" id="CP086395">
    <property type="protein sequence ID" value="USJ19570.1"/>
    <property type="molecule type" value="Genomic_DNA"/>
</dbReference>
<dbReference type="AlphaFoldDB" id="A0A9Q9D5W7"/>
<evidence type="ECO:0000313" key="1">
    <source>
        <dbReference type="EMBL" id="USJ19570.1"/>
    </source>
</evidence>
<accession>A0A9Q9D5W7</accession>
<organism evidence="1 2">
    <name type="scientific">Lactococcus formosensis</name>
    <dbReference type="NCBI Taxonomy" id="1281486"/>
    <lineage>
        <taxon>Bacteria</taxon>
        <taxon>Bacillati</taxon>
        <taxon>Bacillota</taxon>
        <taxon>Bacilli</taxon>
        <taxon>Lactobacillales</taxon>
        <taxon>Streptococcaceae</taxon>
        <taxon>Lactococcus</taxon>
    </lineage>
</organism>
<dbReference type="RefSeq" id="WP_252175114.1">
    <property type="nucleotide sequence ID" value="NZ_CP086395.1"/>
</dbReference>